<gene>
    <name evidence="1" type="ORF">DASC09_013320</name>
</gene>
<dbReference type="Proteomes" id="UP001360560">
    <property type="component" value="Unassembled WGS sequence"/>
</dbReference>
<name>A0AAV5QHC5_9ASCO</name>
<sequence>MPFYTSSTSPSIFPSNNGIKWNHRISQFEFFDEIIQSGKSVYRRRSERMGLLGLNVLGGGLSIG</sequence>
<protein>
    <submittedName>
        <fullName evidence="1">Uncharacterized protein</fullName>
    </submittedName>
</protein>
<proteinExistence type="predicted"/>
<organism evidence="1 2">
    <name type="scientific">Saccharomycopsis crataegensis</name>
    <dbReference type="NCBI Taxonomy" id="43959"/>
    <lineage>
        <taxon>Eukaryota</taxon>
        <taxon>Fungi</taxon>
        <taxon>Dikarya</taxon>
        <taxon>Ascomycota</taxon>
        <taxon>Saccharomycotina</taxon>
        <taxon>Saccharomycetes</taxon>
        <taxon>Saccharomycopsidaceae</taxon>
        <taxon>Saccharomycopsis</taxon>
    </lineage>
</organism>
<reference evidence="1 2" key="1">
    <citation type="journal article" date="2023" name="Elife">
        <title>Identification of key yeast species and microbe-microbe interactions impacting larval growth of Drosophila in the wild.</title>
        <authorList>
            <person name="Mure A."/>
            <person name="Sugiura Y."/>
            <person name="Maeda R."/>
            <person name="Honda K."/>
            <person name="Sakurai N."/>
            <person name="Takahashi Y."/>
            <person name="Watada M."/>
            <person name="Katoh T."/>
            <person name="Gotoh A."/>
            <person name="Gotoh Y."/>
            <person name="Taniguchi I."/>
            <person name="Nakamura K."/>
            <person name="Hayashi T."/>
            <person name="Katayama T."/>
            <person name="Uemura T."/>
            <person name="Hattori Y."/>
        </authorList>
    </citation>
    <scope>NUCLEOTIDE SEQUENCE [LARGE SCALE GENOMIC DNA]</scope>
    <source>
        <strain evidence="1 2">SC-9</strain>
    </source>
</reference>
<dbReference type="EMBL" id="BTFZ01000002">
    <property type="protein sequence ID" value="GMM34007.1"/>
    <property type="molecule type" value="Genomic_DNA"/>
</dbReference>
<dbReference type="RefSeq" id="XP_064851007.1">
    <property type="nucleotide sequence ID" value="XM_064994935.1"/>
</dbReference>
<dbReference type="GeneID" id="90071986"/>
<evidence type="ECO:0000313" key="2">
    <source>
        <dbReference type="Proteomes" id="UP001360560"/>
    </source>
</evidence>
<evidence type="ECO:0000313" key="1">
    <source>
        <dbReference type="EMBL" id="GMM34007.1"/>
    </source>
</evidence>
<comment type="caution">
    <text evidence="1">The sequence shown here is derived from an EMBL/GenBank/DDBJ whole genome shotgun (WGS) entry which is preliminary data.</text>
</comment>
<keyword evidence="2" id="KW-1185">Reference proteome</keyword>
<dbReference type="AlphaFoldDB" id="A0AAV5QHC5"/>
<accession>A0AAV5QHC5</accession>